<dbReference type="CDD" id="cd04301">
    <property type="entry name" value="NAT_SF"/>
    <property type="match status" value="1"/>
</dbReference>
<organism evidence="2 3">
    <name type="scientific">Blastococcus colisei</name>
    <dbReference type="NCBI Taxonomy" id="1564162"/>
    <lineage>
        <taxon>Bacteria</taxon>
        <taxon>Bacillati</taxon>
        <taxon>Actinomycetota</taxon>
        <taxon>Actinomycetes</taxon>
        <taxon>Geodermatophilales</taxon>
        <taxon>Geodermatophilaceae</taxon>
        <taxon>Blastococcus</taxon>
    </lineage>
</organism>
<dbReference type="Gene3D" id="3.40.630.30">
    <property type="match status" value="1"/>
</dbReference>
<dbReference type="InterPro" id="IPR000182">
    <property type="entry name" value="GNAT_dom"/>
</dbReference>
<keyword evidence="3" id="KW-1185">Reference proteome</keyword>
<keyword evidence="2" id="KW-0808">Transferase</keyword>
<accession>A0A543PHA2</accession>
<dbReference type="Pfam" id="PF13508">
    <property type="entry name" value="Acetyltransf_7"/>
    <property type="match status" value="1"/>
</dbReference>
<dbReference type="SUPFAM" id="SSF55729">
    <property type="entry name" value="Acyl-CoA N-acyltransferases (Nat)"/>
    <property type="match status" value="1"/>
</dbReference>
<proteinExistence type="predicted"/>
<dbReference type="InterPro" id="IPR016181">
    <property type="entry name" value="Acyl_CoA_acyltransferase"/>
</dbReference>
<name>A0A543PHA2_9ACTN</name>
<evidence type="ECO:0000313" key="3">
    <source>
        <dbReference type="Proteomes" id="UP000319865"/>
    </source>
</evidence>
<dbReference type="GO" id="GO:0016747">
    <property type="term" value="F:acyltransferase activity, transferring groups other than amino-acyl groups"/>
    <property type="evidence" value="ECO:0007669"/>
    <property type="project" value="InterPro"/>
</dbReference>
<dbReference type="AlphaFoldDB" id="A0A543PHA2"/>
<feature type="domain" description="N-acetyltransferase" evidence="1">
    <location>
        <begin position="114"/>
        <end position="166"/>
    </location>
</feature>
<evidence type="ECO:0000313" key="2">
    <source>
        <dbReference type="EMBL" id="TQN43445.1"/>
    </source>
</evidence>
<dbReference type="Proteomes" id="UP000319865">
    <property type="component" value="Unassembled WGS sequence"/>
</dbReference>
<evidence type="ECO:0000259" key="1">
    <source>
        <dbReference type="Pfam" id="PF13508"/>
    </source>
</evidence>
<reference evidence="2 3" key="1">
    <citation type="submission" date="2019-06" db="EMBL/GenBank/DDBJ databases">
        <title>Sequencing the genomes of 1000 actinobacteria strains.</title>
        <authorList>
            <person name="Klenk H.-P."/>
        </authorList>
    </citation>
    <scope>NUCLEOTIDE SEQUENCE [LARGE SCALE GENOMIC DNA]</scope>
    <source>
        <strain evidence="2 3">DSM 46837</strain>
    </source>
</reference>
<dbReference type="RefSeq" id="WP_142025942.1">
    <property type="nucleotide sequence ID" value="NZ_VFQE01000001.1"/>
</dbReference>
<sequence>MTDTRPATRVIELPTSWLREHMHEALTIYGLAMGYDSAVVAGRYGYAIQHTERPGFRAVGAFAETGTGGGEPAEQLVGFGYGYVVAPGQWWHDQVRAALDRRTAKKWLPDAFEVCELHVHPDHQSRGLGRRLLRALVAGVPQPVALLSTPDADTKAFRLYHADGFVDLARGYHFPGDSRPFAILGVRLPLHPREPLHPDDRDRANN</sequence>
<gene>
    <name evidence="2" type="ORF">FHU33_2890</name>
</gene>
<protein>
    <submittedName>
        <fullName evidence="2">Acetyltransferase (GNAT) family protein</fullName>
    </submittedName>
</protein>
<comment type="caution">
    <text evidence="2">The sequence shown here is derived from an EMBL/GenBank/DDBJ whole genome shotgun (WGS) entry which is preliminary data.</text>
</comment>
<dbReference type="EMBL" id="VFQE01000001">
    <property type="protein sequence ID" value="TQN43445.1"/>
    <property type="molecule type" value="Genomic_DNA"/>
</dbReference>
<dbReference type="OrthoDB" id="3692150at2"/>